<feature type="region of interest" description="Disordered" evidence="4">
    <location>
        <begin position="277"/>
        <end position="333"/>
    </location>
</feature>
<comment type="function">
    <text evidence="3">May be involved in cooperative interactions with calmodulins or calmodulin-like proteins. Recruits calmodulin proteins to microtubules, thus being a potential scaffold in cellular signaling and trafficking. May associate with nucleic acids and regulate gene expression at the transcriptional or post-transcriptional level.</text>
</comment>
<dbReference type="AlphaFoldDB" id="A0A7J7DGL9"/>
<dbReference type="Pfam" id="PF00612">
    <property type="entry name" value="IQ"/>
    <property type="match status" value="2"/>
</dbReference>
<keyword evidence="1" id="KW-0112">Calmodulin-binding</keyword>
<dbReference type="PANTHER" id="PTHR32295">
    <property type="entry name" value="IQ-DOMAIN 5-RELATED"/>
    <property type="match status" value="1"/>
</dbReference>
<dbReference type="Gene3D" id="1.20.5.190">
    <property type="match status" value="1"/>
</dbReference>
<comment type="similarity">
    <text evidence="2">Belongs to the IQD family.</text>
</comment>
<gene>
    <name evidence="5" type="ORF">HS088_TW07G01116</name>
</gene>
<dbReference type="Proteomes" id="UP000593562">
    <property type="component" value="Unassembled WGS sequence"/>
</dbReference>
<dbReference type="SUPFAM" id="SSF52540">
    <property type="entry name" value="P-loop containing nucleoside triphosphate hydrolases"/>
    <property type="match status" value="1"/>
</dbReference>
<evidence type="ECO:0000256" key="1">
    <source>
        <dbReference type="ARBA" id="ARBA00022860"/>
    </source>
</evidence>
<evidence type="ECO:0000256" key="4">
    <source>
        <dbReference type="SAM" id="MobiDB-lite"/>
    </source>
</evidence>
<dbReference type="InterPro" id="IPR000048">
    <property type="entry name" value="IQ_motif_EF-hand-BS"/>
</dbReference>
<proteinExistence type="inferred from homology"/>
<name>A0A7J7DGL9_TRIWF</name>
<dbReference type="InterPro" id="IPR027417">
    <property type="entry name" value="P-loop_NTPase"/>
</dbReference>
<dbReference type="EMBL" id="JAAARO010000007">
    <property type="protein sequence ID" value="KAF5745525.1"/>
    <property type="molecule type" value="Genomic_DNA"/>
</dbReference>
<dbReference type="InParanoid" id="A0A7J7DGL9"/>
<organism evidence="5 6">
    <name type="scientific">Tripterygium wilfordii</name>
    <name type="common">Thunder God vine</name>
    <dbReference type="NCBI Taxonomy" id="458696"/>
    <lineage>
        <taxon>Eukaryota</taxon>
        <taxon>Viridiplantae</taxon>
        <taxon>Streptophyta</taxon>
        <taxon>Embryophyta</taxon>
        <taxon>Tracheophyta</taxon>
        <taxon>Spermatophyta</taxon>
        <taxon>Magnoliopsida</taxon>
        <taxon>eudicotyledons</taxon>
        <taxon>Gunneridae</taxon>
        <taxon>Pentapetalae</taxon>
        <taxon>rosids</taxon>
        <taxon>fabids</taxon>
        <taxon>Celastrales</taxon>
        <taxon>Celastraceae</taxon>
        <taxon>Tripterygium</taxon>
    </lineage>
</organism>
<dbReference type="GO" id="GO:0005516">
    <property type="term" value="F:calmodulin binding"/>
    <property type="evidence" value="ECO:0007669"/>
    <property type="project" value="UniProtKB-KW"/>
</dbReference>
<evidence type="ECO:0000256" key="3">
    <source>
        <dbReference type="ARBA" id="ARBA00045534"/>
    </source>
</evidence>
<reference evidence="5 6" key="1">
    <citation type="journal article" date="2020" name="Nat. Commun.">
        <title>Genome of Tripterygium wilfordii and identification of cytochrome P450 involved in triptolide biosynthesis.</title>
        <authorList>
            <person name="Tu L."/>
            <person name="Su P."/>
            <person name="Zhang Z."/>
            <person name="Gao L."/>
            <person name="Wang J."/>
            <person name="Hu T."/>
            <person name="Zhou J."/>
            <person name="Zhang Y."/>
            <person name="Zhao Y."/>
            <person name="Liu Y."/>
            <person name="Song Y."/>
            <person name="Tong Y."/>
            <person name="Lu Y."/>
            <person name="Yang J."/>
            <person name="Xu C."/>
            <person name="Jia M."/>
            <person name="Peters R.J."/>
            <person name="Huang L."/>
            <person name="Gao W."/>
        </authorList>
    </citation>
    <scope>NUCLEOTIDE SEQUENCE [LARGE SCALE GENOMIC DNA]</scope>
    <source>
        <strain evidence="6">cv. XIE 37</strain>
        <tissue evidence="5">Leaf</tissue>
    </source>
</reference>
<accession>A0A7J7DGL9</accession>
<feature type="compositionally biased region" description="Low complexity" evidence="4">
    <location>
        <begin position="307"/>
        <end position="333"/>
    </location>
</feature>
<evidence type="ECO:0000313" key="6">
    <source>
        <dbReference type="Proteomes" id="UP000593562"/>
    </source>
</evidence>
<protein>
    <submittedName>
        <fullName evidence="5">Calmodulin-binding family protein</fullName>
    </submittedName>
</protein>
<keyword evidence="6" id="KW-1185">Reference proteome</keyword>
<dbReference type="CDD" id="cd23767">
    <property type="entry name" value="IQCD"/>
    <property type="match status" value="1"/>
</dbReference>
<comment type="caution">
    <text evidence="5">The sequence shown here is derived from an EMBL/GenBank/DDBJ whole genome shotgun (WGS) entry which is preliminary data.</text>
</comment>
<feature type="region of interest" description="Disordered" evidence="4">
    <location>
        <begin position="1"/>
        <end position="32"/>
    </location>
</feature>
<dbReference type="PANTHER" id="PTHR32295:SF126">
    <property type="entry name" value="PROTEIN IQ-DOMAIN 8"/>
    <property type="match status" value="1"/>
</dbReference>
<evidence type="ECO:0000313" key="5">
    <source>
        <dbReference type="EMBL" id="KAF5745525.1"/>
    </source>
</evidence>
<sequence>MSGSGKWIKSLISTRKTHTSDDEDKRSEKSKKKWRLWRRDRMVASESRDYSDHAFVAAVATVVRAPPRDFMVVQREWAAIRIQTVFRGFLARQALRALKAVVRIQAIFRGRQVRKQAAVTLRCMQALVRVQARIRTRCTIMSSEGETPQKFVNEYPDKADAAENAEQRWCDSPGSMDEVRAKLQMRQEGAIKRDRALTYSRTQQIRSNSSPNVRTNKHVMSMDHQRLSKKGAARWSWLNSWMAAKPWEDRLTDEFYNDPSKTPFSMKSERHSFGTLAYSSEHSSTEVRRNNVTTKVSARPPMISQITNTSSASTSDSPYSESSGSTSSTSASSILMRSTQFVGTLENTSNQKTRYMNLTESTKAKQKAYRYGSYNMLRHRVEPLQCYTKSMDFSIGESGSITGSDPSYKVYKDLYPPIPVDGHDRLRNRRR</sequence>
<feature type="compositionally biased region" description="Basic and acidic residues" evidence="4">
    <location>
        <begin position="18"/>
        <end position="27"/>
    </location>
</feature>
<dbReference type="PROSITE" id="PS50096">
    <property type="entry name" value="IQ"/>
    <property type="match status" value="2"/>
</dbReference>
<dbReference type="SMART" id="SM00015">
    <property type="entry name" value="IQ"/>
    <property type="match status" value="2"/>
</dbReference>
<evidence type="ECO:0000256" key="2">
    <source>
        <dbReference type="ARBA" id="ARBA00024341"/>
    </source>
</evidence>